<name>A0A0A9DVI5_ARUDO</name>
<reference evidence="2" key="1">
    <citation type="submission" date="2014-09" db="EMBL/GenBank/DDBJ databases">
        <authorList>
            <person name="Magalhaes I.L.F."/>
            <person name="Oliveira U."/>
            <person name="Santos F.R."/>
            <person name="Vidigal T.H.D.A."/>
            <person name="Brescovit A.D."/>
            <person name="Santos A.J."/>
        </authorList>
    </citation>
    <scope>NUCLEOTIDE SEQUENCE</scope>
    <source>
        <tissue evidence="2">Shoot tissue taken approximately 20 cm above the soil surface</tissue>
    </source>
</reference>
<keyword evidence="1" id="KW-1133">Transmembrane helix</keyword>
<sequence>MYASFFFIAVDIVVASLVSIHVISSQSVYINPLYGVSTFLECTLIA</sequence>
<protein>
    <submittedName>
        <fullName evidence="2">Uncharacterized protein</fullName>
    </submittedName>
</protein>
<dbReference type="AlphaFoldDB" id="A0A0A9DVI5"/>
<accession>A0A0A9DVI5</accession>
<feature type="transmembrane region" description="Helical" evidence="1">
    <location>
        <begin position="6"/>
        <end position="24"/>
    </location>
</feature>
<organism evidence="2">
    <name type="scientific">Arundo donax</name>
    <name type="common">Giant reed</name>
    <name type="synonym">Donax arundinaceus</name>
    <dbReference type="NCBI Taxonomy" id="35708"/>
    <lineage>
        <taxon>Eukaryota</taxon>
        <taxon>Viridiplantae</taxon>
        <taxon>Streptophyta</taxon>
        <taxon>Embryophyta</taxon>
        <taxon>Tracheophyta</taxon>
        <taxon>Spermatophyta</taxon>
        <taxon>Magnoliopsida</taxon>
        <taxon>Liliopsida</taxon>
        <taxon>Poales</taxon>
        <taxon>Poaceae</taxon>
        <taxon>PACMAD clade</taxon>
        <taxon>Arundinoideae</taxon>
        <taxon>Arundineae</taxon>
        <taxon>Arundo</taxon>
    </lineage>
</organism>
<reference evidence="2" key="2">
    <citation type="journal article" date="2015" name="Data Brief">
        <title>Shoot transcriptome of the giant reed, Arundo donax.</title>
        <authorList>
            <person name="Barrero R.A."/>
            <person name="Guerrero F.D."/>
            <person name="Moolhuijzen P."/>
            <person name="Goolsby J.A."/>
            <person name="Tidwell J."/>
            <person name="Bellgard S.E."/>
            <person name="Bellgard M.I."/>
        </authorList>
    </citation>
    <scope>NUCLEOTIDE SEQUENCE</scope>
    <source>
        <tissue evidence="2">Shoot tissue taken approximately 20 cm above the soil surface</tissue>
    </source>
</reference>
<keyword evidence="1" id="KW-0812">Transmembrane</keyword>
<proteinExistence type="predicted"/>
<evidence type="ECO:0000313" key="2">
    <source>
        <dbReference type="EMBL" id="JAD92569.1"/>
    </source>
</evidence>
<evidence type="ECO:0000256" key="1">
    <source>
        <dbReference type="SAM" id="Phobius"/>
    </source>
</evidence>
<keyword evidence="1" id="KW-0472">Membrane</keyword>
<dbReference type="EMBL" id="GBRH01205326">
    <property type="protein sequence ID" value="JAD92569.1"/>
    <property type="molecule type" value="Transcribed_RNA"/>
</dbReference>